<sequence length="191" mass="21327">MNNSQQKRLLASVLERGDLERWNVLVAELRERNLLLNVAFKLNDWAGSVAMSEVPVFQVGRLAAPATGVHNMGIDQPRFSAAFDSLLRGSHFNIDLLGRSPTNQSRSNTLHADVFDRGCQCYFQKTQTSSPPKQTLISCGHSAVEGWSGSVRIGFTDVLLDLGRADYSRYVCLTTPHPADTIRWLKCYESR</sequence>
<proteinExistence type="predicted"/>
<organism evidence="1">
    <name type="scientific">marine metagenome</name>
    <dbReference type="NCBI Taxonomy" id="408172"/>
    <lineage>
        <taxon>unclassified sequences</taxon>
        <taxon>metagenomes</taxon>
        <taxon>ecological metagenomes</taxon>
    </lineage>
</organism>
<name>A0A381WEJ9_9ZZZZ</name>
<evidence type="ECO:0000313" key="1">
    <source>
        <dbReference type="EMBL" id="SVA50894.1"/>
    </source>
</evidence>
<dbReference type="EMBL" id="UINC01011545">
    <property type="protein sequence ID" value="SVA50894.1"/>
    <property type="molecule type" value="Genomic_DNA"/>
</dbReference>
<accession>A0A381WEJ9</accession>
<reference evidence="1" key="1">
    <citation type="submission" date="2018-05" db="EMBL/GenBank/DDBJ databases">
        <authorList>
            <person name="Lanie J.A."/>
            <person name="Ng W.-L."/>
            <person name="Kazmierczak K.M."/>
            <person name="Andrzejewski T.M."/>
            <person name="Davidsen T.M."/>
            <person name="Wayne K.J."/>
            <person name="Tettelin H."/>
            <person name="Glass J.I."/>
            <person name="Rusch D."/>
            <person name="Podicherti R."/>
            <person name="Tsui H.-C.T."/>
            <person name="Winkler M.E."/>
        </authorList>
    </citation>
    <scope>NUCLEOTIDE SEQUENCE</scope>
</reference>
<protein>
    <submittedName>
        <fullName evidence="1">Uncharacterized protein</fullName>
    </submittedName>
</protein>
<gene>
    <name evidence="1" type="ORF">METZ01_LOCUS103748</name>
</gene>
<dbReference type="AlphaFoldDB" id="A0A381WEJ9"/>